<keyword evidence="4" id="KW-0511">Multifunctional enzyme</keyword>
<protein>
    <recommendedName>
        <fullName evidence="9">eEF1A lysine and N-terminal methyltransferase homolog</fullName>
    </recommendedName>
</protein>
<evidence type="ECO:0000256" key="1">
    <source>
        <dbReference type="ARBA" id="ARBA00008361"/>
    </source>
</evidence>
<dbReference type="Pfam" id="PF01564">
    <property type="entry name" value="Spermine_synth"/>
    <property type="match status" value="1"/>
</dbReference>
<dbReference type="FunFam" id="3.40.50.150:FF:000110">
    <property type="entry name" value="methyltransferase-like protein 13 isoform X1"/>
    <property type="match status" value="1"/>
</dbReference>
<evidence type="ECO:0000256" key="9">
    <source>
        <dbReference type="ARBA" id="ARBA00074872"/>
    </source>
</evidence>
<dbReference type="STRING" id="41427.A0A182JB81"/>
<sequence>MNLLPKSTADFGSTEYWNSFFRKRGKQAFEWYGEYPQLCGQLHKYIKPKDEILVVGCGNSKLSVDLYDVGFKKITNIDISPVVIKQMQEANRTQRPEMTWCQMDATAMSLPDESFSVVLDKGTLDALFTDQSEEVVGTVRKYLLEIGRVLRSGGRYVCISLLQEHILREVVEHFPTHHFMLRIVRCPDAGGRDTNEPAATDGSSLVVFAIVATKFKNLPMRVLELCMAGDQMERVQQPAELIAAVASAQKAAMVCNGLARGSIAGMAEVSIDLFHPNDKQTPRYTIHVLDQTAKRGSGKYAAFIVPQGRETEWLFATPQGRRKLQSSANFDRLAVVTLHRGHVYNDLEAVKTELAESVKSLAPSGLQGAAIPYLSIGAEVGRRETIHTGRSEHSGEYVVEEIVGDNGRAFRRLIFLANQSVVQSEAALKMARVRGSRAAQKVIDPGYLACQHHLYMTVGVQLAAKLAKAQKTDQQTATTSSTVAVIGLGGGGLCTFIRECLKSSTITAVEIDPEIERIAVKYFGLTLDSRLRVVIDDGIRFLAEEATRGTHCSAILFDVDSKDPSVGMSCPPAAFVERHVLANVRQLVGNEGLFVLNLVCRNDTLRETTVASLRQSFKYVLSYKLEEDVNEVFYCTDNERLQDAAHWQQELRAAADDVNKLARKEKLTHEQELIDLSDFVNALKI</sequence>
<evidence type="ECO:0000256" key="6">
    <source>
        <dbReference type="ARBA" id="ARBA00048985"/>
    </source>
</evidence>
<evidence type="ECO:0000256" key="3">
    <source>
        <dbReference type="ARBA" id="ARBA00022679"/>
    </source>
</evidence>
<proteinExistence type="inferred from homology"/>
<dbReference type="GO" id="GO:0008757">
    <property type="term" value="F:S-adenosylmethionine-dependent methyltransferase activity"/>
    <property type="evidence" value="ECO:0007669"/>
    <property type="project" value="InterPro"/>
</dbReference>
<feature type="domain" description="Methyltransferase type 11" evidence="10">
    <location>
        <begin position="53"/>
        <end position="158"/>
    </location>
</feature>
<organism evidence="11">
    <name type="scientific">Anopheles atroparvus</name>
    <name type="common">European mosquito</name>
    <dbReference type="NCBI Taxonomy" id="41427"/>
    <lineage>
        <taxon>Eukaryota</taxon>
        <taxon>Metazoa</taxon>
        <taxon>Ecdysozoa</taxon>
        <taxon>Arthropoda</taxon>
        <taxon>Hexapoda</taxon>
        <taxon>Insecta</taxon>
        <taxon>Pterygota</taxon>
        <taxon>Neoptera</taxon>
        <taxon>Endopterygota</taxon>
        <taxon>Diptera</taxon>
        <taxon>Nematocera</taxon>
        <taxon>Culicoidea</taxon>
        <taxon>Culicidae</taxon>
        <taxon>Anophelinae</taxon>
        <taxon>Anopheles</taxon>
    </lineage>
</organism>
<keyword evidence="2" id="KW-0489">Methyltransferase</keyword>
<comment type="catalytic activity">
    <reaction evidence="6">
        <text>L-lysyl-[protein] + S-adenosyl-L-methionine = N(6)-methyl-L-lysyl-[protein] + S-adenosyl-L-homocysteine + H(+)</text>
        <dbReference type="Rhea" id="RHEA:51736"/>
        <dbReference type="Rhea" id="RHEA-COMP:9752"/>
        <dbReference type="Rhea" id="RHEA-COMP:13053"/>
        <dbReference type="ChEBI" id="CHEBI:15378"/>
        <dbReference type="ChEBI" id="CHEBI:29969"/>
        <dbReference type="ChEBI" id="CHEBI:57856"/>
        <dbReference type="ChEBI" id="CHEBI:59789"/>
        <dbReference type="ChEBI" id="CHEBI:61929"/>
    </reaction>
</comment>
<dbReference type="PANTHER" id="PTHR12176">
    <property type="entry name" value="SAM-DEPENDENT METHYLTRANSFERASE SUPERFAMILY PROTEIN"/>
    <property type="match status" value="1"/>
</dbReference>
<evidence type="ECO:0000259" key="10">
    <source>
        <dbReference type="Pfam" id="PF08241"/>
    </source>
</evidence>
<dbReference type="SUPFAM" id="SSF53335">
    <property type="entry name" value="S-adenosyl-L-methionine-dependent methyltransferases"/>
    <property type="match status" value="2"/>
</dbReference>
<evidence type="ECO:0000256" key="4">
    <source>
        <dbReference type="ARBA" id="ARBA00023268"/>
    </source>
</evidence>
<comment type="catalytic activity">
    <reaction evidence="7">
        <text>N-terminal glycyl-L-lysyl-L-glutamyl-[protein] + 3 S-adenosyl-L-methionine = N-terminal N,N,N-trimethyl-glycyl-L-lysyl-L-glutamyl-[protein] + 3 S-adenosyl-L-homocysteine + 3 H(+)</text>
        <dbReference type="Rhea" id="RHEA:58440"/>
        <dbReference type="Rhea" id="RHEA-COMP:15140"/>
        <dbReference type="Rhea" id="RHEA-COMP:15143"/>
        <dbReference type="ChEBI" id="CHEBI:15378"/>
        <dbReference type="ChEBI" id="CHEBI:57856"/>
        <dbReference type="ChEBI" id="CHEBI:59789"/>
        <dbReference type="ChEBI" id="CHEBI:142597"/>
        <dbReference type="ChEBI" id="CHEBI:142600"/>
    </reaction>
</comment>
<keyword evidence="3" id="KW-0808">Transferase</keyword>
<evidence type="ECO:0000256" key="7">
    <source>
        <dbReference type="ARBA" id="ARBA00050517"/>
    </source>
</evidence>
<dbReference type="Pfam" id="PF08241">
    <property type="entry name" value="Methyltransf_11"/>
    <property type="match status" value="1"/>
</dbReference>
<dbReference type="EnsemblMetazoa" id="AATE014823-RA">
    <property type="protein sequence ID" value="AATE014823-PA.1"/>
    <property type="gene ID" value="AATE014823"/>
</dbReference>
<evidence type="ECO:0000256" key="2">
    <source>
        <dbReference type="ARBA" id="ARBA00022603"/>
    </source>
</evidence>
<evidence type="ECO:0000313" key="11">
    <source>
        <dbReference type="EnsemblMetazoa" id="AATE014823-PA.1"/>
    </source>
</evidence>
<dbReference type="InterPro" id="IPR013216">
    <property type="entry name" value="Methyltransf_11"/>
</dbReference>
<dbReference type="PANTHER" id="PTHR12176:SF78">
    <property type="entry name" value="EEF1A LYSINE AND N-TERMINAL METHYLTRANSFERASE"/>
    <property type="match status" value="1"/>
</dbReference>
<dbReference type="Gene3D" id="3.40.50.150">
    <property type="entry name" value="Vaccinia Virus protein VP39"/>
    <property type="match status" value="2"/>
</dbReference>
<evidence type="ECO:0000256" key="5">
    <source>
        <dbReference type="ARBA" id="ARBA00048653"/>
    </source>
</evidence>
<dbReference type="GO" id="GO:0032259">
    <property type="term" value="P:methylation"/>
    <property type="evidence" value="ECO:0007669"/>
    <property type="project" value="UniProtKB-KW"/>
</dbReference>
<dbReference type="InterPro" id="IPR029063">
    <property type="entry name" value="SAM-dependent_MTases_sf"/>
</dbReference>
<dbReference type="VEuPathDB" id="VectorBase:AATE014823"/>
<dbReference type="AlphaFoldDB" id="A0A182JB81"/>
<evidence type="ECO:0000256" key="8">
    <source>
        <dbReference type="ARBA" id="ARBA00054536"/>
    </source>
</evidence>
<reference evidence="11" key="1">
    <citation type="submission" date="2022-08" db="UniProtKB">
        <authorList>
            <consortium name="EnsemblMetazoa"/>
        </authorList>
    </citation>
    <scope>IDENTIFICATION</scope>
    <source>
        <strain evidence="11">EBRO</strain>
    </source>
</reference>
<dbReference type="FunFam" id="3.40.50.150:FF:000462">
    <property type="entry name" value="Methyltransferase-like protein 13"/>
    <property type="match status" value="1"/>
</dbReference>
<comment type="similarity">
    <text evidence="1">Belongs to the methyltransferase superfamily.</text>
</comment>
<comment type="catalytic activity">
    <reaction evidence="5">
        <text>N(6)-methyl-L-lysyl-[protein] + S-adenosyl-L-methionine = N(6),N(6)-dimethyl-L-lysyl-[protein] + S-adenosyl-L-homocysteine + H(+)</text>
        <dbReference type="Rhea" id="RHEA:54196"/>
        <dbReference type="Rhea" id="RHEA-COMP:13053"/>
        <dbReference type="Rhea" id="RHEA-COMP:13827"/>
        <dbReference type="ChEBI" id="CHEBI:15378"/>
        <dbReference type="ChEBI" id="CHEBI:57856"/>
        <dbReference type="ChEBI" id="CHEBI:59789"/>
        <dbReference type="ChEBI" id="CHEBI:61929"/>
        <dbReference type="ChEBI" id="CHEBI:61976"/>
    </reaction>
</comment>
<name>A0A182JB81_ANOAO</name>
<dbReference type="InterPro" id="IPR051419">
    <property type="entry name" value="Lys/N-term_MeTrsfase_sf"/>
</dbReference>
<dbReference type="CDD" id="cd02440">
    <property type="entry name" value="AdoMet_MTases"/>
    <property type="match status" value="1"/>
</dbReference>
<accession>A0A182JB81</accession>
<comment type="function">
    <text evidence="8">Dual methyltransferase. It catalyzes N-terminal methylation of target proteins via its C-terminus. It catalyzes dimethylation on lysine residues of target proteins via its N-terminus.</text>
</comment>